<dbReference type="SMART" id="SM01016">
    <property type="entry name" value="Arg_tRNA_synt_N"/>
    <property type="match status" value="1"/>
</dbReference>
<evidence type="ECO:0000259" key="13">
    <source>
        <dbReference type="SMART" id="SM00836"/>
    </source>
</evidence>
<dbReference type="SUPFAM" id="SSF55190">
    <property type="entry name" value="Arginyl-tRNA synthetase (ArgRS), N-terminal 'additional' domain"/>
    <property type="match status" value="1"/>
</dbReference>
<dbReference type="PANTHER" id="PTHR11956:SF5">
    <property type="entry name" value="ARGININE--TRNA LIGASE, CYTOPLASMIC"/>
    <property type="match status" value="1"/>
</dbReference>
<evidence type="ECO:0000259" key="14">
    <source>
        <dbReference type="SMART" id="SM01016"/>
    </source>
</evidence>
<gene>
    <name evidence="11 15" type="primary">argS</name>
    <name evidence="15" type="ORF">CURT_1418</name>
</gene>
<dbReference type="Gene3D" id="3.40.50.620">
    <property type="entry name" value="HUPs"/>
    <property type="match status" value="1"/>
</dbReference>
<dbReference type="InterPro" id="IPR009080">
    <property type="entry name" value="tRNAsynth_Ia_anticodon-bd"/>
</dbReference>
<feature type="domain" description="DALR anticodon binding" evidence="13">
    <location>
        <begin position="416"/>
        <end position="530"/>
    </location>
</feature>
<dbReference type="InterPro" id="IPR035684">
    <property type="entry name" value="ArgRS_core"/>
</dbReference>
<dbReference type="SUPFAM" id="SSF52374">
    <property type="entry name" value="Nucleotidylyl transferase"/>
    <property type="match status" value="1"/>
</dbReference>
<dbReference type="GO" id="GO:0005524">
    <property type="term" value="F:ATP binding"/>
    <property type="evidence" value="ECO:0007669"/>
    <property type="project" value="UniProtKB-UniRule"/>
</dbReference>
<dbReference type="Proteomes" id="UP000509722">
    <property type="component" value="Chromosome"/>
</dbReference>
<evidence type="ECO:0000256" key="12">
    <source>
        <dbReference type="RuleBase" id="RU363038"/>
    </source>
</evidence>
<dbReference type="NCBIfam" id="TIGR00456">
    <property type="entry name" value="argS"/>
    <property type="match status" value="1"/>
</dbReference>
<reference evidence="15 16" key="1">
    <citation type="submission" date="2020-05" db="EMBL/GenBank/DDBJ databases">
        <title>Complete genome sequencing of Campylobacter and Arcobacter type strains.</title>
        <authorList>
            <person name="Miller W.G."/>
            <person name="Yee E."/>
        </authorList>
    </citation>
    <scope>NUCLEOTIDE SEQUENCE [LARGE SCALE GENOMIC DNA]</scope>
    <source>
        <strain evidence="15 16">LMG 6451</strain>
    </source>
</reference>
<comment type="subunit">
    <text evidence="3 11">Monomer.</text>
</comment>
<dbReference type="Pfam" id="PF05746">
    <property type="entry name" value="DALR_1"/>
    <property type="match status" value="1"/>
</dbReference>
<dbReference type="GO" id="GO:0004814">
    <property type="term" value="F:arginine-tRNA ligase activity"/>
    <property type="evidence" value="ECO:0007669"/>
    <property type="project" value="UniProtKB-UniRule"/>
</dbReference>
<evidence type="ECO:0000256" key="10">
    <source>
        <dbReference type="ARBA" id="ARBA00049339"/>
    </source>
</evidence>
<dbReference type="EC" id="6.1.1.19" evidence="11"/>
<dbReference type="GO" id="GO:0005737">
    <property type="term" value="C:cytoplasm"/>
    <property type="evidence" value="ECO:0007669"/>
    <property type="project" value="UniProtKB-SubCell"/>
</dbReference>
<evidence type="ECO:0000256" key="1">
    <source>
        <dbReference type="ARBA" id="ARBA00004496"/>
    </source>
</evidence>
<name>A0AAE7EAZ1_9BACT</name>
<dbReference type="SMART" id="SM00836">
    <property type="entry name" value="DALR_1"/>
    <property type="match status" value="1"/>
</dbReference>
<keyword evidence="8 11" id="KW-0648">Protein biosynthesis</keyword>
<dbReference type="HAMAP" id="MF_00123">
    <property type="entry name" value="Arg_tRNA_synth"/>
    <property type="match status" value="1"/>
</dbReference>
<dbReference type="EMBL" id="CP053832">
    <property type="protein sequence ID" value="QKF84869.1"/>
    <property type="molecule type" value="Genomic_DNA"/>
</dbReference>
<evidence type="ECO:0000256" key="4">
    <source>
        <dbReference type="ARBA" id="ARBA00022490"/>
    </source>
</evidence>
<evidence type="ECO:0000256" key="9">
    <source>
        <dbReference type="ARBA" id="ARBA00023146"/>
    </source>
</evidence>
<comment type="subcellular location">
    <subcellularLocation>
        <location evidence="1 11">Cytoplasm</location>
    </subcellularLocation>
</comment>
<keyword evidence="6 11" id="KW-0547">Nucleotide-binding</keyword>
<feature type="domain" description="Arginyl tRNA synthetase N-terminal" evidence="14">
    <location>
        <begin position="1"/>
        <end position="78"/>
    </location>
</feature>
<comment type="similarity">
    <text evidence="2 11 12">Belongs to the class-I aminoacyl-tRNA synthetase family.</text>
</comment>
<dbReference type="Gene3D" id="1.10.730.10">
    <property type="entry name" value="Isoleucyl-tRNA Synthetase, Domain 1"/>
    <property type="match status" value="1"/>
</dbReference>
<keyword evidence="5 11" id="KW-0436">Ligase</keyword>
<dbReference type="Gene3D" id="3.30.1360.70">
    <property type="entry name" value="Arginyl tRNA synthetase N-terminal domain"/>
    <property type="match status" value="1"/>
</dbReference>
<protein>
    <recommendedName>
        <fullName evidence="11">Arginine--tRNA ligase</fullName>
        <ecNumber evidence="11">6.1.1.19</ecNumber>
    </recommendedName>
    <alternativeName>
        <fullName evidence="11">Arginyl-tRNA synthetase</fullName>
        <shortName evidence="11">ArgRS</shortName>
    </alternativeName>
</protein>
<evidence type="ECO:0000256" key="8">
    <source>
        <dbReference type="ARBA" id="ARBA00022917"/>
    </source>
</evidence>
<dbReference type="PROSITE" id="PS00178">
    <property type="entry name" value="AA_TRNA_LIGASE_I"/>
    <property type="match status" value="1"/>
</dbReference>
<evidence type="ECO:0000256" key="2">
    <source>
        <dbReference type="ARBA" id="ARBA00005594"/>
    </source>
</evidence>
<dbReference type="CDD" id="cd00671">
    <property type="entry name" value="ArgRS_core"/>
    <property type="match status" value="1"/>
</dbReference>
<comment type="catalytic activity">
    <reaction evidence="10 11">
        <text>tRNA(Arg) + L-arginine + ATP = L-arginyl-tRNA(Arg) + AMP + diphosphate</text>
        <dbReference type="Rhea" id="RHEA:20301"/>
        <dbReference type="Rhea" id="RHEA-COMP:9658"/>
        <dbReference type="Rhea" id="RHEA-COMP:9673"/>
        <dbReference type="ChEBI" id="CHEBI:30616"/>
        <dbReference type="ChEBI" id="CHEBI:32682"/>
        <dbReference type="ChEBI" id="CHEBI:33019"/>
        <dbReference type="ChEBI" id="CHEBI:78442"/>
        <dbReference type="ChEBI" id="CHEBI:78513"/>
        <dbReference type="ChEBI" id="CHEBI:456215"/>
        <dbReference type="EC" id="6.1.1.19"/>
    </reaction>
</comment>
<dbReference type="AlphaFoldDB" id="A0AAE7EAZ1"/>
<evidence type="ECO:0000256" key="5">
    <source>
        <dbReference type="ARBA" id="ARBA00022598"/>
    </source>
</evidence>
<dbReference type="InterPro" id="IPR008909">
    <property type="entry name" value="DALR_anticod-bd"/>
</dbReference>
<evidence type="ECO:0000313" key="15">
    <source>
        <dbReference type="EMBL" id="QKF84869.1"/>
    </source>
</evidence>
<feature type="short sequence motif" description="'HIGH' region" evidence="11">
    <location>
        <begin position="114"/>
        <end position="124"/>
    </location>
</feature>
<evidence type="ECO:0000256" key="7">
    <source>
        <dbReference type="ARBA" id="ARBA00022840"/>
    </source>
</evidence>
<dbReference type="PRINTS" id="PR01038">
    <property type="entry name" value="TRNASYNTHARG"/>
</dbReference>
<dbReference type="PANTHER" id="PTHR11956">
    <property type="entry name" value="ARGINYL-TRNA SYNTHETASE"/>
    <property type="match status" value="1"/>
</dbReference>
<dbReference type="GO" id="GO:0006420">
    <property type="term" value="P:arginyl-tRNA aminoacylation"/>
    <property type="evidence" value="ECO:0007669"/>
    <property type="project" value="UniProtKB-UniRule"/>
</dbReference>
<dbReference type="Pfam" id="PF00750">
    <property type="entry name" value="tRNA-synt_1d"/>
    <property type="match status" value="1"/>
</dbReference>
<organism evidence="15 16">
    <name type="scientific">Campylobacter ureolyticus</name>
    <dbReference type="NCBI Taxonomy" id="827"/>
    <lineage>
        <taxon>Bacteria</taxon>
        <taxon>Pseudomonadati</taxon>
        <taxon>Campylobacterota</taxon>
        <taxon>Epsilonproteobacteria</taxon>
        <taxon>Campylobacterales</taxon>
        <taxon>Campylobacteraceae</taxon>
        <taxon>Campylobacter</taxon>
    </lineage>
</organism>
<keyword evidence="4 11" id="KW-0963">Cytoplasm</keyword>
<dbReference type="SUPFAM" id="SSF47323">
    <property type="entry name" value="Anticodon-binding domain of a subclass of class I aminoacyl-tRNA synthetases"/>
    <property type="match status" value="1"/>
</dbReference>
<sequence>MVLKDIIFDKIKEILKKDFVLEKPKDKNLAHYATPLAFSLAKEFRKSPKLIADELALEFNNSDIFTASPLNGYLNFRLKPEFLDKLATDALNSGKNFAEGKDKKEKILLEYVSANPTGPLHIGHVRGAVYGDTLARVGRYLGYDITTEYYINDAGNQINMLGLSIFITGANKFLNANLDFEENCYKGDYIENLSDEALKEFGKDIFKDRQNVEKLSLWGKDKMLLLIKDNLLKANIKIQNWVSEKSFENELFDTLDCLKKNGGVYEKDGKIWINSSALGDEKDRVIIREDKRPTYLAGDIVYHYNKFKRGYDHYINIWGADHHGYIKRVKSSIHYLGFDENKLEVILAQMVSLLKDGETFKMSKRAGNFILMSDVLQEIGSDALRFIFITKKCDTALEFDVSELSKEDSSNPIFYINYAHARIHQIFAKSGKKIDEIKEASILKLNDEALNLLFEALTLNEVLEDAFLSRNLQKIPEYLKNIASNFHKFYNENRVLGSDNEDALLKVFAVVALCIKTGLSLMGIEAKNIMTKE</sequence>
<dbReference type="InterPro" id="IPR001278">
    <property type="entry name" value="Arg-tRNA-ligase"/>
</dbReference>
<keyword evidence="7 11" id="KW-0067">ATP-binding</keyword>
<dbReference type="InterPro" id="IPR001412">
    <property type="entry name" value="aa-tRNA-synth_I_CS"/>
</dbReference>
<proteinExistence type="inferred from homology"/>
<dbReference type="FunFam" id="3.40.50.620:FF:000062">
    <property type="entry name" value="Arginine--tRNA ligase"/>
    <property type="match status" value="1"/>
</dbReference>
<accession>A0AAE7EAZ1</accession>
<evidence type="ECO:0000256" key="3">
    <source>
        <dbReference type="ARBA" id="ARBA00011245"/>
    </source>
</evidence>
<dbReference type="InterPro" id="IPR005148">
    <property type="entry name" value="Arg-tRNA-synth_N"/>
</dbReference>
<evidence type="ECO:0000256" key="11">
    <source>
        <dbReference type="HAMAP-Rule" id="MF_00123"/>
    </source>
</evidence>
<evidence type="ECO:0000256" key="6">
    <source>
        <dbReference type="ARBA" id="ARBA00022741"/>
    </source>
</evidence>
<dbReference type="InterPro" id="IPR014729">
    <property type="entry name" value="Rossmann-like_a/b/a_fold"/>
</dbReference>
<evidence type="ECO:0000313" key="16">
    <source>
        <dbReference type="Proteomes" id="UP000509722"/>
    </source>
</evidence>
<keyword evidence="9 11" id="KW-0030">Aminoacyl-tRNA synthetase</keyword>
<dbReference type="Pfam" id="PF03485">
    <property type="entry name" value="Arg_tRNA_synt_N"/>
    <property type="match status" value="1"/>
</dbReference>
<dbReference type="InterPro" id="IPR036695">
    <property type="entry name" value="Arg-tRNA-synth_N_sf"/>
</dbReference>